<dbReference type="GO" id="GO:0016616">
    <property type="term" value="F:oxidoreductase activity, acting on the CH-OH group of donors, NAD or NADP as acceptor"/>
    <property type="evidence" value="ECO:0007669"/>
    <property type="project" value="InterPro"/>
</dbReference>
<keyword evidence="2 3" id="KW-0560">Oxidoreductase</keyword>
<comment type="similarity">
    <text evidence="1">Belongs to the LDH/MDH superfamily. MDH type 2 family.</text>
</comment>
<dbReference type="NCBIfam" id="NF003916">
    <property type="entry name" value="PRK05442.1"/>
    <property type="match status" value="1"/>
</dbReference>
<dbReference type="SUPFAM" id="SSF56327">
    <property type="entry name" value="LDH C-terminal domain-like"/>
    <property type="match status" value="1"/>
</dbReference>
<comment type="caution">
    <text evidence="6">The sequence shown here is derived from an EMBL/GenBank/DDBJ whole genome shotgun (WGS) entry which is preliminary data.</text>
</comment>
<dbReference type="GO" id="GO:0016615">
    <property type="term" value="F:malate dehydrogenase activity"/>
    <property type="evidence" value="ECO:0007669"/>
    <property type="project" value="InterPro"/>
</dbReference>
<name>A0A2H9TJ55_9FUNG</name>
<evidence type="ECO:0000313" key="7">
    <source>
        <dbReference type="Proteomes" id="UP000240830"/>
    </source>
</evidence>
<protein>
    <submittedName>
        <fullName evidence="6">Malate dehydrogenase</fullName>
    </submittedName>
</protein>
<evidence type="ECO:0000256" key="2">
    <source>
        <dbReference type="ARBA" id="ARBA00023002"/>
    </source>
</evidence>
<dbReference type="Proteomes" id="UP000240830">
    <property type="component" value="Unassembled WGS sequence"/>
</dbReference>
<keyword evidence="7" id="KW-1185">Reference proteome</keyword>
<evidence type="ECO:0000259" key="5">
    <source>
        <dbReference type="Pfam" id="PF02866"/>
    </source>
</evidence>
<organism evidence="6 7">
    <name type="scientific">Paramicrosporidium saccamoebae</name>
    <dbReference type="NCBI Taxonomy" id="1246581"/>
    <lineage>
        <taxon>Eukaryota</taxon>
        <taxon>Fungi</taxon>
        <taxon>Fungi incertae sedis</taxon>
        <taxon>Cryptomycota</taxon>
        <taxon>Cryptomycota incertae sedis</taxon>
        <taxon>Paramicrosporidium</taxon>
    </lineage>
</organism>
<dbReference type="Gene3D" id="3.90.110.10">
    <property type="entry name" value="Lactate dehydrogenase/glycoside hydrolase, family 4, C-terminal"/>
    <property type="match status" value="1"/>
</dbReference>
<proteinExistence type="inferred from homology"/>
<dbReference type="SUPFAM" id="SSF51735">
    <property type="entry name" value="NAD(P)-binding Rossmann-fold domains"/>
    <property type="match status" value="1"/>
</dbReference>
<dbReference type="PANTHER" id="PTHR23382">
    <property type="entry name" value="MALATE DEHYDROGENASE"/>
    <property type="match status" value="1"/>
</dbReference>
<dbReference type="FunFam" id="3.90.110.10:FF:000002">
    <property type="entry name" value="Malate dehydrogenase"/>
    <property type="match status" value="1"/>
</dbReference>
<reference evidence="6 7" key="1">
    <citation type="submission" date="2016-10" db="EMBL/GenBank/DDBJ databases">
        <title>The genome of Paramicrosporidium saccamoebae is the missing link in understanding Cryptomycota and Microsporidia evolution.</title>
        <authorList>
            <person name="Quandt C.A."/>
            <person name="Beaudet D."/>
            <person name="Corsaro D."/>
            <person name="Michel R."/>
            <person name="Corradi N."/>
            <person name="James T."/>
        </authorList>
    </citation>
    <scope>NUCLEOTIDE SEQUENCE [LARGE SCALE GENOMIC DNA]</scope>
    <source>
        <strain evidence="6 7">KSL3</strain>
    </source>
</reference>
<dbReference type="GO" id="GO:0006108">
    <property type="term" value="P:malate metabolic process"/>
    <property type="evidence" value="ECO:0007669"/>
    <property type="project" value="InterPro"/>
</dbReference>
<feature type="non-terminal residue" evidence="6">
    <location>
        <position position="223"/>
    </location>
</feature>
<dbReference type="InterPro" id="IPR022383">
    <property type="entry name" value="Lactate/malate_DH_C"/>
</dbReference>
<dbReference type="InterPro" id="IPR001236">
    <property type="entry name" value="Lactate/malate_DH_N"/>
</dbReference>
<dbReference type="Pfam" id="PF00056">
    <property type="entry name" value="Ldh_1_N"/>
    <property type="match status" value="1"/>
</dbReference>
<dbReference type="Gene3D" id="3.40.50.720">
    <property type="entry name" value="NAD(P)-binding Rossmann-like Domain"/>
    <property type="match status" value="1"/>
</dbReference>
<evidence type="ECO:0000313" key="6">
    <source>
        <dbReference type="EMBL" id="PJF17775.1"/>
    </source>
</evidence>
<dbReference type="InterPro" id="IPR015955">
    <property type="entry name" value="Lactate_DH/Glyco_Ohase_4_C"/>
</dbReference>
<evidence type="ECO:0000256" key="1">
    <source>
        <dbReference type="ARBA" id="ARBA00009613"/>
    </source>
</evidence>
<evidence type="ECO:0000256" key="3">
    <source>
        <dbReference type="RuleBase" id="RU003369"/>
    </source>
</evidence>
<evidence type="ECO:0000259" key="4">
    <source>
        <dbReference type="Pfam" id="PF00056"/>
    </source>
</evidence>
<accession>A0A2H9TJ55</accession>
<feature type="domain" description="Lactate/malate dehydrogenase C-terminal" evidence="5">
    <location>
        <begin position="73"/>
        <end position="218"/>
    </location>
</feature>
<dbReference type="InterPro" id="IPR010945">
    <property type="entry name" value="Malate_DH_type2"/>
</dbReference>
<dbReference type="InterPro" id="IPR036291">
    <property type="entry name" value="NAD(P)-bd_dom_sf"/>
</dbReference>
<dbReference type="OrthoDB" id="4069699at2759"/>
<feature type="domain" description="Lactate/malate dehydrogenase N-terminal" evidence="4">
    <location>
        <begin position="1"/>
        <end position="61"/>
    </location>
</feature>
<sequence length="223" mass="24726">MPRREGMERKDLLRANAGIFKVQGAALNKVARKTVKVLVVGNPANTNALIVSHYAPSIPRESFSALTRLDQNRAQSLNVIIWGNHSNTQYPDISHATVRGQNVQVERTWYEDKFLKTVQTRGAAVLSARKLSSALSAAKAIADHLYSWLNGTTDGCCSMAVVSKGDYGIPEGLFYSMPVTCRDGQWSVVTGLQIDEYSRLMMDRTAKELIEERDEALEYLGDC</sequence>
<gene>
    <name evidence="6" type="ORF">PSACC_02410</name>
</gene>
<dbReference type="STRING" id="1246581.A0A2H9TJ55"/>
<dbReference type="EMBL" id="MTSL01000159">
    <property type="protein sequence ID" value="PJF17775.1"/>
    <property type="molecule type" value="Genomic_DNA"/>
</dbReference>
<dbReference type="Pfam" id="PF02866">
    <property type="entry name" value="Ldh_1_C"/>
    <property type="match status" value="1"/>
</dbReference>
<dbReference type="AlphaFoldDB" id="A0A2H9TJ55"/>